<accession>A0ABM3RR98</accession>
<evidence type="ECO:0000256" key="1">
    <source>
        <dbReference type="SAM" id="MobiDB-lite"/>
    </source>
</evidence>
<dbReference type="RefSeq" id="XP_056698134.1">
    <property type="nucleotide sequence ID" value="XM_056842156.1"/>
</dbReference>
<organism evidence="2 3">
    <name type="scientific">Spinacia oleracea</name>
    <name type="common">Spinach</name>
    <dbReference type="NCBI Taxonomy" id="3562"/>
    <lineage>
        <taxon>Eukaryota</taxon>
        <taxon>Viridiplantae</taxon>
        <taxon>Streptophyta</taxon>
        <taxon>Embryophyta</taxon>
        <taxon>Tracheophyta</taxon>
        <taxon>Spermatophyta</taxon>
        <taxon>Magnoliopsida</taxon>
        <taxon>eudicotyledons</taxon>
        <taxon>Gunneridae</taxon>
        <taxon>Pentapetalae</taxon>
        <taxon>Caryophyllales</taxon>
        <taxon>Chenopodiaceae</taxon>
        <taxon>Chenopodioideae</taxon>
        <taxon>Anserineae</taxon>
        <taxon>Spinacia</taxon>
    </lineage>
</organism>
<dbReference type="GeneID" id="110799278"/>
<protein>
    <submittedName>
        <fullName evidence="3">Uncharacterized protein</fullName>
    </submittedName>
</protein>
<gene>
    <name evidence="3" type="primary">LOC110799278</name>
</gene>
<evidence type="ECO:0000313" key="2">
    <source>
        <dbReference type="Proteomes" id="UP000813463"/>
    </source>
</evidence>
<feature type="region of interest" description="Disordered" evidence="1">
    <location>
        <begin position="1"/>
        <end position="26"/>
    </location>
</feature>
<proteinExistence type="predicted"/>
<name>A0ABM3RR98_SPIOL</name>
<reference evidence="3" key="2">
    <citation type="submission" date="2025-08" db="UniProtKB">
        <authorList>
            <consortium name="RefSeq"/>
        </authorList>
    </citation>
    <scope>IDENTIFICATION</scope>
    <source>
        <tissue evidence="3">Leaf</tissue>
    </source>
</reference>
<dbReference type="Proteomes" id="UP000813463">
    <property type="component" value="Chromosome 4"/>
</dbReference>
<reference evidence="2" key="1">
    <citation type="journal article" date="2021" name="Nat. Commun.">
        <title>Genomic analyses provide insights into spinach domestication and the genetic basis of agronomic traits.</title>
        <authorList>
            <person name="Cai X."/>
            <person name="Sun X."/>
            <person name="Xu C."/>
            <person name="Sun H."/>
            <person name="Wang X."/>
            <person name="Ge C."/>
            <person name="Zhang Z."/>
            <person name="Wang Q."/>
            <person name="Fei Z."/>
            <person name="Jiao C."/>
            <person name="Wang Q."/>
        </authorList>
    </citation>
    <scope>NUCLEOTIDE SEQUENCE [LARGE SCALE GENOMIC DNA]</scope>
    <source>
        <strain evidence="2">cv. Varoflay</strain>
    </source>
</reference>
<keyword evidence="2" id="KW-1185">Reference proteome</keyword>
<evidence type="ECO:0000313" key="3">
    <source>
        <dbReference type="RefSeq" id="XP_056698134.1"/>
    </source>
</evidence>
<sequence length="114" mass="13300">MGFRKRSFDLVPSNSSRPKRDKEMADEREDVELVLCLKFYLHFVNCGDFRVQIVIEYSEEWSLRMLISRLGPAVFLPNARYIAAAVDYRLVVRDTRSFKNCSIDGERRYGAADL</sequence>